<accession>A0ABR4WIG3</accession>
<evidence type="ECO:0000259" key="1">
    <source>
        <dbReference type="Pfam" id="PF02486"/>
    </source>
</evidence>
<dbReference type="EMBL" id="ARXU01000001">
    <property type="protein sequence ID" value="KGD62909.1"/>
    <property type="molecule type" value="Genomic_DNA"/>
</dbReference>
<proteinExistence type="predicted"/>
<dbReference type="GO" id="GO:0003743">
    <property type="term" value="F:translation initiation factor activity"/>
    <property type="evidence" value="ECO:0007669"/>
    <property type="project" value="UniProtKB-KW"/>
</dbReference>
<protein>
    <submittedName>
        <fullName evidence="2">Replication initiation factor</fullName>
    </submittedName>
</protein>
<gene>
    <name evidence="2" type="ORF">T9A_00229</name>
</gene>
<evidence type="ECO:0000313" key="2">
    <source>
        <dbReference type="EMBL" id="KGD62909.1"/>
    </source>
</evidence>
<feature type="domain" description="Replication initiation protein-like C-terminal" evidence="1">
    <location>
        <begin position="150"/>
        <end position="262"/>
    </location>
</feature>
<name>A0ABR4WIG3_9GAMM</name>
<dbReference type="Pfam" id="PF02486">
    <property type="entry name" value="Rep_trans"/>
    <property type="match status" value="1"/>
</dbReference>
<evidence type="ECO:0000313" key="3">
    <source>
        <dbReference type="Proteomes" id="UP000029443"/>
    </source>
</evidence>
<dbReference type="Proteomes" id="UP000029443">
    <property type="component" value="Unassembled WGS sequence"/>
</dbReference>
<sequence length="369" mass="41235">MKAGQASGTPTVIRGESLHEVPRGEFLVDTFSVTFPVSSMERVTGDVSPWVVSDDDISDRMQAFVNHLFGAGIFTVSDKVSGGRNFFESAITFDGKAFIAWGGNNKVRDYDGGVSRLVEERAQLYMTGEACAMIKNWDALPSRLDDLCARLTRVDLAFDDHDGIHNVDLCREKFLSGEFKGQGRPPKASYIDDFGSGDGRTFYVGRRENGKLLRCYDKGKQLGDPNSPWVRWECELHNRDRELPLDMLTNPAEYLAGAYPALSFLSKVAHVIRTAREKVSIQYDKLRRIARTQYGKLINFAHQVMGLRPDQIFYEFCNPKGFPDRLVWSGSPGVIANDVGGFESLRAETQTHNGQLMKSVLNDLATIEV</sequence>
<keyword evidence="2" id="KW-0648">Protein biosynthesis</keyword>
<keyword evidence="3" id="KW-1185">Reference proteome</keyword>
<organism evidence="2 3">
    <name type="scientific">Alcanivorax jadensis T9</name>
    <dbReference type="NCBI Taxonomy" id="1177181"/>
    <lineage>
        <taxon>Bacteria</taxon>
        <taxon>Pseudomonadati</taxon>
        <taxon>Pseudomonadota</taxon>
        <taxon>Gammaproteobacteria</taxon>
        <taxon>Oceanospirillales</taxon>
        <taxon>Alcanivoracaceae</taxon>
        <taxon>Alcanivorax</taxon>
    </lineage>
</organism>
<comment type="caution">
    <text evidence="2">The sequence shown here is derived from an EMBL/GenBank/DDBJ whole genome shotgun (WGS) entry which is preliminary data.</text>
</comment>
<dbReference type="InterPro" id="IPR003491">
    <property type="entry name" value="REP-like_C"/>
</dbReference>
<reference evidence="2 3" key="1">
    <citation type="submission" date="2012-09" db="EMBL/GenBank/DDBJ databases">
        <title>Genome Sequence of alkane-degrading Bacterium Alcanivorax jadensis T9.</title>
        <authorList>
            <person name="Lai Q."/>
            <person name="Shao Z."/>
        </authorList>
    </citation>
    <scope>NUCLEOTIDE SEQUENCE [LARGE SCALE GENOMIC DNA]</scope>
    <source>
        <strain evidence="2 3">T9</strain>
    </source>
</reference>
<keyword evidence="2" id="KW-0396">Initiation factor</keyword>